<dbReference type="SUPFAM" id="SSF53800">
    <property type="entry name" value="Chelatase"/>
    <property type="match status" value="1"/>
</dbReference>
<evidence type="ECO:0000313" key="10">
    <source>
        <dbReference type="Proteomes" id="UP001156664"/>
    </source>
</evidence>
<dbReference type="Proteomes" id="UP001156664">
    <property type="component" value="Unassembled WGS sequence"/>
</dbReference>
<dbReference type="NCBIfam" id="TIGR00109">
    <property type="entry name" value="hemH"/>
    <property type="match status" value="1"/>
</dbReference>
<gene>
    <name evidence="7 9" type="primary">hemH</name>
    <name evidence="9" type="ORF">GCM10007875_17530</name>
</gene>
<comment type="catalytic activity">
    <reaction evidence="6">
        <text>Fe-coproporphyrin III + 2 H(+) = coproporphyrin III + Fe(2+)</text>
        <dbReference type="Rhea" id="RHEA:49572"/>
        <dbReference type="ChEBI" id="CHEBI:15378"/>
        <dbReference type="ChEBI" id="CHEBI:29033"/>
        <dbReference type="ChEBI" id="CHEBI:68438"/>
        <dbReference type="ChEBI" id="CHEBI:131725"/>
        <dbReference type="EC" id="4.99.1.9"/>
    </reaction>
    <physiologicalReaction direction="right-to-left" evidence="6">
        <dbReference type="Rhea" id="RHEA:49574"/>
    </physiologicalReaction>
</comment>
<dbReference type="Gene3D" id="3.40.50.1400">
    <property type="match status" value="2"/>
</dbReference>
<sequence>MRKEPPFKHGTPQKTAVVLINLGTPDNPDTPSLRRYLGQFLSDPRVVEIPRLIWWLILNLIILRIRPKKSAAKYRTIWTEEGSPLLAIGKRQVAALEAGFKARRWGVRVELAMRYGNPSVASVMDKLRQEAYDRVLILPLYPQYAAATTASSFDAVFDWAKPVRNVPELRLIKHYHDHPAYIHALAEHVRRQWRKIGTPDFARGDILLMSFHGVPEKTLLDGDPYHCECHKTARLVAEELGLEKAHYRVTFQSRFGKAKWLGPYTDKTLQSLGQLGTKRIDVMCPGFMADCLETLEEINDEGRETFQHAGGGEFNYLPCLNDSELSGAMLTEIAGQHLQGWPVDLGYEESAAAELSASRARALEMGAKEIS</sequence>
<feature type="binding site" evidence="7">
    <location>
        <position position="212"/>
    </location>
    <ligand>
        <name>Fe(2+)</name>
        <dbReference type="ChEBI" id="CHEBI:29033"/>
    </ligand>
</feature>
<dbReference type="RefSeq" id="WP_284281297.1">
    <property type="nucleotide sequence ID" value="NZ_BSOJ01000015.1"/>
</dbReference>
<dbReference type="EMBL" id="BSOJ01000015">
    <property type="protein sequence ID" value="GLR26663.1"/>
    <property type="molecule type" value="Genomic_DNA"/>
</dbReference>
<comment type="similarity">
    <text evidence="1 7 8">Belongs to the ferrochelatase family.</text>
</comment>
<reference evidence="10" key="1">
    <citation type="journal article" date="2019" name="Int. J. Syst. Evol. Microbiol.">
        <title>The Global Catalogue of Microorganisms (GCM) 10K type strain sequencing project: providing services to taxonomists for standard genome sequencing and annotation.</title>
        <authorList>
            <consortium name="The Broad Institute Genomics Platform"/>
            <consortium name="The Broad Institute Genome Sequencing Center for Infectious Disease"/>
            <person name="Wu L."/>
            <person name="Ma J."/>
        </authorList>
    </citation>
    <scope>NUCLEOTIDE SEQUENCE [LARGE SCALE GENOMIC DNA]</scope>
    <source>
        <strain evidence="10">NBRC 105857</strain>
    </source>
</reference>
<dbReference type="InterPro" id="IPR033659">
    <property type="entry name" value="Ferrochelatase_N"/>
</dbReference>
<evidence type="ECO:0000256" key="1">
    <source>
        <dbReference type="ARBA" id="ARBA00007718"/>
    </source>
</evidence>
<comment type="catalytic activity">
    <reaction evidence="7 8">
        <text>heme b + 2 H(+) = protoporphyrin IX + Fe(2+)</text>
        <dbReference type="Rhea" id="RHEA:22584"/>
        <dbReference type="ChEBI" id="CHEBI:15378"/>
        <dbReference type="ChEBI" id="CHEBI:29033"/>
        <dbReference type="ChEBI" id="CHEBI:57306"/>
        <dbReference type="ChEBI" id="CHEBI:60344"/>
        <dbReference type="EC" id="4.98.1.1"/>
    </reaction>
</comment>
<comment type="function">
    <text evidence="7 8">Catalyzes the ferrous insertion into protoporphyrin IX.</text>
</comment>
<comment type="pathway">
    <text evidence="7 8">Porphyrin-containing compound metabolism; protoheme biosynthesis; protoheme from protoporphyrin-IX: step 1/1.</text>
</comment>
<evidence type="ECO:0000256" key="4">
    <source>
        <dbReference type="ARBA" id="ARBA00023239"/>
    </source>
</evidence>
<keyword evidence="3 7" id="KW-0350">Heme biosynthesis</keyword>
<evidence type="ECO:0000256" key="3">
    <source>
        <dbReference type="ARBA" id="ARBA00023133"/>
    </source>
</evidence>
<dbReference type="EC" id="4.98.1.1" evidence="7 8"/>
<dbReference type="CDD" id="cd03411">
    <property type="entry name" value="Ferrochelatase_N"/>
    <property type="match status" value="1"/>
</dbReference>
<evidence type="ECO:0000256" key="7">
    <source>
        <dbReference type="HAMAP-Rule" id="MF_00323"/>
    </source>
</evidence>
<keyword evidence="2 7" id="KW-0408">Iron</keyword>
<organism evidence="9 10">
    <name type="scientific">Limnobacter litoralis</name>
    <dbReference type="NCBI Taxonomy" id="481366"/>
    <lineage>
        <taxon>Bacteria</taxon>
        <taxon>Pseudomonadati</taxon>
        <taxon>Pseudomonadota</taxon>
        <taxon>Betaproteobacteria</taxon>
        <taxon>Burkholderiales</taxon>
        <taxon>Burkholderiaceae</taxon>
        <taxon>Limnobacter</taxon>
    </lineage>
</organism>
<evidence type="ECO:0000256" key="2">
    <source>
        <dbReference type="ARBA" id="ARBA00023004"/>
    </source>
</evidence>
<dbReference type="PANTHER" id="PTHR11108:SF1">
    <property type="entry name" value="FERROCHELATASE, MITOCHONDRIAL"/>
    <property type="match status" value="1"/>
</dbReference>
<keyword evidence="4 7" id="KW-0456">Lyase</keyword>
<comment type="caution">
    <text evidence="9">The sequence shown here is derived from an EMBL/GenBank/DDBJ whole genome shotgun (WGS) entry which is preliminary data.</text>
</comment>
<dbReference type="CDD" id="cd00419">
    <property type="entry name" value="Ferrochelatase_C"/>
    <property type="match status" value="1"/>
</dbReference>
<comment type="subcellular location">
    <subcellularLocation>
        <location evidence="7 8">Cytoplasm</location>
    </subcellularLocation>
</comment>
<dbReference type="InterPro" id="IPR001015">
    <property type="entry name" value="Ferrochelatase"/>
</dbReference>
<dbReference type="Pfam" id="PF00762">
    <property type="entry name" value="Ferrochelatase"/>
    <property type="match status" value="1"/>
</dbReference>
<keyword evidence="5 7" id="KW-0627">Porphyrin biosynthesis</keyword>
<accession>A0ABQ5YQ38</accession>
<evidence type="ECO:0000313" key="9">
    <source>
        <dbReference type="EMBL" id="GLR26663.1"/>
    </source>
</evidence>
<keyword evidence="7 8" id="KW-0963">Cytoplasm</keyword>
<dbReference type="InterPro" id="IPR033644">
    <property type="entry name" value="Ferrochelatase_C"/>
</dbReference>
<name>A0ABQ5YQ38_9BURK</name>
<keyword evidence="7" id="KW-0479">Metal-binding</keyword>
<protein>
    <recommendedName>
        <fullName evidence="7 8">Ferrochelatase</fullName>
        <ecNumber evidence="7 8">4.98.1.1</ecNumber>
    </recommendedName>
    <alternativeName>
        <fullName evidence="7">Heme synthase</fullName>
    </alternativeName>
    <alternativeName>
        <fullName evidence="7">Protoheme ferro-lyase</fullName>
    </alternativeName>
</protein>
<keyword evidence="10" id="KW-1185">Reference proteome</keyword>
<dbReference type="PROSITE" id="PS00534">
    <property type="entry name" value="FERROCHELATASE"/>
    <property type="match status" value="1"/>
</dbReference>
<dbReference type="HAMAP" id="MF_00323">
    <property type="entry name" value="Ferrochelatase"/>
    <property type="match status" value="1"/>
</dbReference>
<evidence type="ECO:0000256" key="6">
    <source>
        <dbReference type="ARBA" id="ARBA00024536"/>
    </source>
</evidence>
<evidence type="ECO:0000256" key="5">
    <source>
        <dbReference type="ARBA" id="ARBA00023244"/>
    </source>
</evidence>
<evidence type="ECO:0000256" key="8">
    <source>
        <dbReference type="RuleBase" id="RU000607"/>
    </source>
</evidence>
<dbReference type="InterPro" id="IPR019772">
    <property type="entry name" value="Ferrochelatase_AS"/>
</dbReference>
<proteinExistence type="inferred from homology"/>
<dbReference type="PANTHER" id="PTHR11108">
    <property type="entry name" value="FERROCHELATASE"/>
    <property type="match status" value="1"/>
</dbReference>
<feature type="binding site" evidence="7">
    <location>
        <position position="293"/>
    </location>
    <ligand>
        <name>Fe(2+)</name>
        <dbReference type="ChEBI" id="CHEBI:29033"/>
    </ligand>
</feature>